<dbReference type="InterPro" id="IPR000835">
    <property type="entry name" value="HTH_MarR-typ"/>
</dbReference>
<evidence type="ECO:0000256" key="3">
    <source>
        <dbReference type="ARBA" id="ARBA00023163"/>
    </source>
</evidence>
<feature type="domain" description="HTH marR-type" evidence="5">
    <location>
        <begin position="26"/>
        <end position="83"/>
    </location>
</feature>
<sequence>MSELKTLTEKELAFILHWGEMGNRWGVNRTVAQIHALLFIRGECLTAEMICELLGIARSNASNSIKELERLGLVKRTHILNDRKDYFETSGDVWELFRIIARERIEHELKPTEAMLNDLLNDPDFKKESETFQTRTKESAELLHSLITLGDQVLVFSSKSLKNILKAGSGLGKFLLGFKGDKK</sequence>
<evidence type="ECO:0000313" key="7">
    <source>
        <dbReference type="Proteomes" id="UP001500631"/>
    </source>
</evidence>
<evidence type="ECO:0000313" key="6">
    <source>
        <dbReference type="EMBL" id="GAA5099944.1"/>
    </source>
</evidence>
<evidence type="ECO:0000259" key="5">
    <source>
        <dbReference type="Pfam" id="PF12802"/>
    </source>
</evidence>
<evidence type="ECO:0000256" key="1">
    <source>
        <dbReference type="ARBA" id="ARBA00023015"/>
    </source>
</evidence>
<dbReference type="InterPro" id="IPR026282">
    <property type="entry name" value="MJ1563"/>
</dbReference>
<comment type="caution">
    <text evidence="6">The sequence shown here is derived from an EMBL/GenBank/DDBJ whole genome shotgun (WGS) entry which is preliminary data.</text>
</comment>
<protein>
    <recommendedName>
        <fullName evidence="4">HTH-type transcriptional regulator</fullName>
    </recommendedName>
</protein>
<evidence type="ECO:0000256" key="4">
    <source>
        <dbReference type="PIRNR" id="PIRNR006707"/>
    </source>
</evidence>
<keyword evidence="7" id="KW-1185">Reference proteome</keyword>
<dbReference type="PIRSF" id="PIRSF006707">
    <property type="entry name" value="MJ1563"/>
    <property type="match status" value="1"/>
</dbReference>
<keyword evidence="2 4" id="KW-0238">DNA-binding</keyword>
<reference evidence="7" key="1">
    <citation type="journal article" date="2019" name="Int. J. Syst. Evol. Microbiol.">
        <title>The Global Catalogue of Microorganisms (GCM) 10K type strain sequencing project: providing services to taxonomists for standard genome sequencing and annotation.</title>
        <authorList>
            <consortium name="The Broad Institute Genomics Platform"/>
            <consortium name="The Broad Institute Genome Sequencing Center for Infectious Disease"/>
            <person name="Wu L."/>
            <person name="Ma J."/>
        </authorList>
    </citation>
    <scope>NUCLEOTIDE SEQUENCE [LARGE SCALE GENOMIC DNA]</scope>
    <source>
        <strain evidence="7">JCM 18424</strain>
    </source>
</reference>
<keyword evidence="1 4" id="KW-0805">Transcription regulation</keyword>
<accession>A0ABP9MPV0</accession>
<dbReference type="Gene3D" id="1.10.10.10">
    <property type="entry name" value="Winged helix-like DNA-binding domain superfamily/Winged helix DNA-binding domain"/>
    <property type="match status" value="1"/>
</dbReference>
<dbReference type="EMBL" id="BAABKE010000004">
    <property type="protein sequence ID" value="GAA5099944.1"/>
    <property type="molecule type" value="Genomic_DNA"/>
</dbReference>
<proteinExistence type="inferred from homology"/>
<name>A0ABP9MPV0_9GAMM</name>
<organism evidence="6 7">
    <name type="scientific">Wohlfahrtiimonas larvae</name>
    <dbReference type="NCBI Taxonomy" id="1157986"/>
    <lineage>
        <taxon>Bacteria</taxon>
        <taxon>Pseudomonadati</taxon>
        <taxon>Pseudomonadota</taxon>
        <taxon>Gammaproteobacteria</taxon>
        <taxon>Cardiobacteriales</taxon>
        <taxon>Ignatzschineriaceae</taxon>
        <taxon>Wohlfahrtiimonas</taxon>
    </lineage>
</organism>
<dbReference type="RefSeq" id="WP_077925497.1">
    <property type="nucleotide sequence ID" value="NZ_BAABKE010000004.1"/>
</dbReference>
<dbReference type="SUPFAM" id="SSF46785">
    <property type="entry name" value="Winged helix' DNA-binding domain"/>
    <property type="match status" value="1"/>
</dbReference>
<dbReference type="InterPro" id="IPR036390">
    <property type="entry name" value="WH_DNA-bd_sf"/>
</dbReference>
<dbReference type="Pfam" id="PF12802">
    <property type="entry name" value="MarR_2"/>
    <property type="match status" value="1"/>
</dbReference>
<comment type="similarity">
    <text evidence="4">Belongs to the GbsR family.</text>
</comment>
<dbReference type="InterPro" id="IPR052362">
    <property type="entry name" value="HTH-GbsR_regulator"/>
</dbReference>
<dbReference type="InterPro" id="IPR036388">
    <property type="entry name" value="WH-like_DNA-bd_sf"/>
</dbReference>
<dbReference type="PANTHER" id="PTHR38465">
    <property type="entry name" value="HTH-TYPE TRANSCRIPTIONAL REGULATOR MJ1563-RELATED"/>
    <property type="match status" value="1"/>
</dbReference>
<dbReference type="Proteomes" id="UP001500631">
    <property type="component" value="Unassembled WGS sequence"/>
</dbReference>
<keyword evidence="3 4" id="KW-0804">Transcription</keyword>
<evidence type="ECO:0000256" key="2">
    <source>
        <dbReference type="ARBA" id="ARBA00023125"/>
    </source>
</evidence>
<dbReference type="PANTHER" id="PTHR38465:SF1">
    <property type="entry name" value="HTH-TYPE TRANSCRIPTIONAL REGULATOR MJ1563-RELATED"/>
    <property type="match status" value="1"/>
</dbReference>
<gene>
    <name evidence="6" type="ORF">GCM10023338_14140</name>
</gene>